<dbReference type="PANTHER" id="PTHR43343">
    <property type="entry name" value="PEPTIDASE S12"/>
    <property type="match status" value="1"/>
</dbReference>
<evidence type="ECO:0000313" key="5">
    <source>
        <dbReference type="Proteomes" id="UP000095255"/>
    </source>
</evidence>
<organism evidence="4 5">
    <name type="scientific">Desulfuribacillus stibiiarsenatis</name>
    <dbReference type="NCBI Taxonomy" id="1390249"/>
    <lineage>
        <taxon>Bacteria</taxon>
        <taxon>Bacillati</taxon>
        <taxon>Bacillota</taxon>
        <taxon>Desulfuribacillia</taxon>
        <taxon>Desulfuribacillales</taxon>
        <taxon>Desulfuribacillaceae</taxon>
        <taxon>Desulfuribacillus</taxon>
    </lineage>
</organism>
<dbReference type="Gene3D" id="3.30.457.10">
    <property type="entry name" value="Copper amine oxidase-like, N-terminal domain"/>
    <property type="match status" value="1"/>
</dbReference>
<dbReference type="InterPro" id="IPR036582">
    <property type="entry name" value="Mao_N_sf"/>
</dbReference>
<dbReference type="EMBL" id="MJAT01000022">
    <property type="protein sequence ID" value="OEH85365.1"/>
    <property type="molecule type" value="Genomic_DNA"/>
</dbReference>
<evidence type="ECO:0000256" key="2">
    <source>
        <dbReference type="ARBA" id="ARBA00022801"/>
    </source>
</evidence>
<dbReference type="Gene3D" id="2.40.10.120">
    <property type="match status" value="1"/>
</dbReference>
<proteinExistence type="predicted"/>
<dbReference type="Pfam" id="PF13365">
    <property type="entry name" value="Trypsin_2"/>
    <property type="match status" value="1"/>
</dbReference>
<dbReference type="InterPro" id="IPR001940">
    <property type="entry name" value="Peptidase_S1C"/>
</dbReference>
<evidence type="ECO:0000259" key="3">
    <source>
        <dbReference type="Pfam" id="PF07833"/>
    </source>
</evidence>
<dbReference type="InterPro" id="IPR009003">
    <property type="entry name" value="Peptidase_S1_PA"/>
</dbReference>
<keyword evidence="2" id="KW-0378">Hydrolase</keyword>
<sequence length="333" mass="35428">MRKVSFGFILGIVLSISVNVQANTEIMARLADFKLLLNGNSVQVENTPLLYNGRTYLPVREISNILGYDIDYIEATKSIMIQDRPAQQGTNTTVLLPGQSSPAQAPVYLDVHSAIIEAVDKAKHSVVGVVNMQPTGGRINPNELREAGSGSGVIYRAEDNRTIIITNHHVIERASRIYVTLPTGEQIIARLIGSDQLTDLAVLEVTSSDLKGTTLAVIGNSAALRQGEPAIAIGNPLGQRLAQTVTAGIISGTQRFLPVTINGARHEVEVIQTDAAINPGNSGGALLNIRGELIGINSAKIAMTGVEGIGFAIPINKAQPIISDILTHGRVIR</sequence>
<dbReference type="InterPro" id="IPR051201">
    <property type="entry name" value="Chloro_Bact_Ser_Proteases"/>
</dbReference>
<gene>
    <name evidence="4" type="ORF">BHU72_04535</name>
</gene>
<dbReference type="SUPFAM" id="SSF50494">
    <property type="entry name" value="Trypsin-like serine proteases"/>
    <property type="match status" value="1"/>
</dbReference>
<comment type="caution">
    <text evidence="4">The sequence shown here is derived from an EMBL/GenBank/DDBJ whole genome shotgun (WGS) entry which is preliminary data.</text>
</comment>
<dbReference type="GO" id="GO:0004252">
    <property type="term" value="F:serine-type endopeptidase activity"/>
    <property type="evidence" value="ECO:0007669"/>
    <property type="project" value="InterPro"/>
</dbReference>
<dbReference type="InterPro" id="IPR012854">
    <property type="entry name" value="Cu_amine_oxidase-like_N"/>
</dbReference>
<reference evidence="4 5" key="1">
    <citation type="submission" date="2016-09" db="EMBL/GenBank/DDBJ databases">
        <title>Desulfuribacillus arsenicus sp. nov., an obligately anaerobic, dissimilatory arsenic- and antimonate-reducing bacterium isolated from anoxic sediments.</title>
        <authorList>
            <person name="Abin C.A."/>
            <person name="Hollibaugh J.T."/>
        </authorList>
    </citation>
    <scope>NUCLEOTIDE SEQUENCE [LARGE SCALE GENOMIC DNA]</scope>
    <source>
        <strain evidence="4 5">MLFW-2</strain>
    </source>
</reference>
<dbReference type="RefSeq" id="WP_069702191.1">
    <property type="nucleotide sequence ID" value="NZ_MJAT01000022.1"/>
</dbReference>
<dbReference type="PANTHER" id="PTHR43343:SF3">
    <property type="entry name" value="PROTEASE DO-LIKE 8, CHLOROPLASTIC"/>
    <property type="match status" value="1"/>
</dbReference>
<keyword evidence="1" id="KW-0645">Protease</keyword>
<dbReference type="AlphaFoldDB" id="A0A1E5L5F4"/>
<feature type="domain" description="Copper amine oxidase-like N-terminal" evidence="3">
    <location>
        <begin position="22"/>
        <end position="81"/>
    </location>
</feature>
<keyword evidence="5" id="KW-1185">Reference proteome</keyword>
<dbReference type="GO" id="GO:0006508">
    <property type="term" value="P:proteolysis"/>
    <property type="evidence" value="ECO:0007669"/>
    <property type="project" value="UniProtKB-KW"/>
</dbReference>
<evidence type="ECO:0000313" key="4">
    <source>
        <dbReference type="EMBL" id="OEH85365.1"/>
    </source>
</evidence>
<dbReference type="PRINTS" id="PR00834">
    <property type="entry name" value="PROTEASES2C"/>
</dbReference>
<dbReference type="Proteomes" id="UP000095255">
    <property type="component" value="Unassembled WGS sequence"/>
</dbReference>
<protein>
    <recommendedName>
        <fullName evidence="3">Copper amine oxidase-like N-terminal domain-containing protein</fullName>
    </recommendedName>
</protein>
<evidence type="ECO:0000256" key="1">
    <source>
        <dbReference type="ARBA" id="ARBA00022670"/>
    </source>
</evidence>
<dbReference type="STRING" id="1390249.BHU72_04535"/>
<dbReference type="SUPFAM" id="SSF55383">
    <property type="entry name" value="Copper amine oxidase, domain N"/>
    <property type="match status" value="1"/>
</dbReference>
<name>A0A1E5L5F4_9FIRM</name>
<accession>A0A1E5L5F4</accession>
<dbReference type="Pfam" id="PF07833">
    <property type="entry name" value="Cu_amine_oxidN1"/>
    <property type="match status" value="1"/>
</dbReference>